<evidence type="ECO:0000256" key="5">
    <source>
        <dbReference type="ARBA" id="ARBA00022691"/>
    </source>
</evidence>
<dbReference type="CDD" id="cd11648">
    <property type="entry name" value="RsmI"/>
    <property type="match status" value="1"/>
</dbReference>
<dbReference type="HAMAP" id="MF_01877">
    <property type="entry name" value="16SrRNA_methyltr_I"/>
    <property type="match status" value="1"/>
</dbReference>
<dbReference type="EMBL" id="BARS01047962">
    <property type="protein sequence ID" value="GAG31373.1"/>
    <property type="molecule type" value="Genomic_DNA"/>
</dbReference>
<dbReference type="GO" id="GO:0032259">
    <property type="term" value="P:methylation"/>
    <property type="evidence" value="ECO:0007669"/>
    <property type="project" value="UniProtKB-KW"/>
</dbReference>
<dbReference type="GO" id="GO:0008168">
    <property type="term" value="F:methyltransferase activity"/>
    <property type="evidence" value="ECO:0007669"/>
    <property type="project" value="UniProtKB-KW"/>
</dbReference>
<dbReference type="PANTHER" id="PTHR46111:SF1">
    <property type="entry name" value="RIBOSOMAL RNA SMALL SUBUNIT METHYLTRANSFERASE I"/>
    <property type="match status" value="1"/>
</dbReference>
<accession>X0X403</accession>
<dbReference type="NCBIfam" id="TIGR00096">
    <property type="entry name" value="16S rRNA (cytidine(1402)-2'-O)-methyltransferase"/>
    <property type="match status" value="1"/>
</dbReference>
<feature type="non-terminal residue" evidence="7">
    <location>
        <position position="198"/>
    </location>
</feature>
<gene>
    <name evidence="7" type="ORF">S01H1_71973</name>
</gene>
<organism evidence="7">
    <name type="scientific">marine sediment metagenome</name>
    <dbReference type="NCBI Taxonomy" id="412755"/>
    <lineage>
        <taxon>unclassified sequences</taxon>
        <taxon>metagenomes</taxon>
        <taxon>ecological metagenomes</taxon>
    </lineage>
</organism>
<reference evidence="7" key="1">
    <citation type="journal article" date="2014" name="Front. Microbiol.">
        <title>High frequency of phylogenetically diverse reductive dehalogenase-homologous genes in deep subseafloor sedimentary metagenomes.</title>
        <authorList>
            <person name="Kawai M."/>
            <person name="Futagami T."/>
            <person name="Toyoda A."/>
            <person name="Takaki Y."/>
            <person name="Nishi S."/>
            <person name="Hori S."/>
            <person name="Arai W."/>
            <person name="Tsubouchi T."/>
            <person name="Morono Y."/>
            <person name="Uchiyama I."/>
            <person name="Ito T."/>
            <person name="Fujiyama A."/>
            <person name="Inagaki F."/>
            <person name="Takami H."/>
        </authorList>
    </citation>
    <scope>NUCLEOTIDE SEQUENCE</scope>
    <source>
        <strain evidence="7">Expedition CK06-06</strain>
    </source>
</reference>
<evidence type="ECO:0000256" key="3">
    <source>
        <dbReference type="ARBA" id="ARBA00022603"/>
    </source>
</evidence>
<dbReference type="InterPro" id="IPR014776">
    <property type="entry name" value="4pyrrole_Mease_sub2"/>
</dbReference>
<dbReference type="Gene3D" id="3.30.950.10">
    <property type="entry name" value="Methyltransferase, Cobalt-precorrin-4 Transmethylase, Domain 2"/>
    <property type="match status" value="1"/>
</dbReference>
<sequence>MEVVPALYVIATPIGNLEDISLRALRLLREVKLIAAEDTRTTRRLLTAYDIKTPLTSYHEHSKRAKLDYILDYLEKEDLALVSEAGMPGLSDPGYELIVSAIERGISVVPVPGASAVITALVVSGLPTDQFVYVGFLPRRKGQRQRLLNSIAEERRTIVAFETRHRLTEVLNEIEEILGDRRLCVCRELTKVHEEIFR</sequence>
<dbReference type="Gene3D" id="3.40.1010.10">
    <property type="entry name" value="Cobalt-precorrin-4 Transmethylase, Domain 1"/>
    <property type="match status" value="1"/>
</dbReference>
<evidence type="ECO:0000256" key="1">
    <source>
        <dbReference type="ARBA" id="ARBA00022490"/>
    </source>
</evidence>
<comment type="caution">
    <text evidence="7">The sequence shown here is derived from an EMBL/GenBank/DDBJ whole genome shotgun (WGS) entry which is preliminary data.</text>
</comment>
<dbReference type="InterPro" id="IPR000878">
    <property type="entry name" value="4pyrrol_Mease"/>
</dbReference>
<dbReference type="InterPro" id="IPR008189">
    <property type="entry name" value="rRNA_ssu_MeTfrase_I"/>
</dbReference>
<proteinExistence type="inferred from homology"/>
<dbReference type="PANTHER" id="PTHR46111">
    <property type="entry name" value="RIBOSOMAL RNA SMALL SUBUNIT METHYLTRANSFERASE I"/>
    <property type="match status" value="1"/>
</dbReference>
<evidence type="ECO:0000256" key="4">
    <source>
        <dbReference type="ARBA" id="ARBA00022679"/>
    </source>
</evidence>
<dbReference type="AlphaFoldDB" id="X0X403"/>
<keyword evidence="5" id="KW-0949">S-adenosyl-L-methionine</keyword>
<keyword evidence="3" id="KW-0489">Methyltransferase</keyword>
<feature type="domain" description="Tetrapyrrole methylase" evidence="6">
    <location>
        <begin position="7"/>
        <end position="198"/>
    </location>
</feature>
<dbReference type="SUPFAM" id="SSF53790">
    <property type="entry name" value="Tetrapyrrole methylase"/>
    <property type="match status" value="1"/>
</dbReference>
<dbReference type="FunFam" id="3.40.1010.10:FF:000007">
    <property type="entry name" value="Ribosomal RNA small subunit methyltransferase I"/>
    <property type="match status" value="1"/>
</dbReference>
<keyword evidence="1" id="KW-0963">Cytoplasm</keyword>
<name>X0X403_9ZZZZ</name>
<protein>
    <recommendedName>
        <fullName evidence="6">Tetrapyrrole methylase domain-containing protein</fullName>
    </recommendedName>
</protein>
<dbReference type="InterPro" id="IPR035996">
    <property type="entry name" value="4pyrrol_Methylase_sf"/>
</dbReference>
<evidence type="ECO:0000313" key="7">
    <source>
        <dbReference type="EMBL" id="GAG31373.1"/>
    </source>
</evidence>
<dbReference type="Pfam" id="PF00590">
    <property type="entry name" value="TP_methylase"/>
    <property type="match status" value="1"/>
</dbReference>
<evidence type="ECO:0000259" key="6">
    <source>
        <dbReference type="Pfam" id="PF00590"/>
    </source>
</evidence>
<dbReference type="GO" id="GO:0006364">
    <property type="term" value="P:rRNA processing"/>
    <property type="evidence" value="ECO:0007669"/>
    <property type="project" value="UniProtKB-KW"/>
</dbReference>
<dbReference type="InterPro" id="IPR014777">
    <property type="entry name" value="4pyrrole_Mease_sub1"/>
</dbReference>
<evidence type="ECO:0000256" key="2">
    <source>
        <dbReference type="ARBA" id="ARBA00022552"/>
    </source>
</evidence>
<keyword evidence="2" id="KW-0698">rRNA processing</keyword>
<keyword evidence="4" id="KW-0808">Transferase</keyword>